<sequence>MTYFNISHDEWLIFAQLIIAGVAGAWLAWTLWYVNEEKKRYSANQPQRLKEGRRARMTILVLLLLVGVVIGVGAALLVLVANWDLVLTTFATIATAMVPGRLAKFQAKGIAP</sequence>
<reference evidence="2 3" key="1">
    <citation type="submission" date="2021-02" db="EMBL/GenBank/DDBJ databases">
        <title>Genomic and phenotypic characterization of Pseudomonas hygromyciniae, a novel bacterial species discovered from a commercially purchased antibiotic vial.</title>
        <authorList>
            <person name="Turner T.L."/>
            <person name="Mitra S.D."/>
            <person name="Kochan T.J."/>
            <person name="Pincus N.B."/>
            <person name="Lebrun-Corbin M."/>
            <person name="Cheung B."/>
            <person name="Gatesy S.W."/>
            <person name="Afzal T."/>
            <person name="Ozer E.A."/>
            <person name="Hauser A.R."/>
        </authorList>
    </citation>
    <scope>NUCLEOTIDE SEQUENCE [LARGE SCALE GENOMIC DNA]</scope>
    <source>
        <strain evidence="2 3">SDM007</strain>
    </source>
</reference>
<accession>A0ABX7JUK1</accession>
<protein>
    <submittedName>
        <fullName evidence="2">Uncharacterized protein</fullName>
    </submittedName>
</protein>
<dbReference type="RefSeq" id="WP_205477943.1">
    <property type="nucleotide sequence ID" value="NZ_CP070506.1"/>
</dbReference>
<feature type="transmembrane region" description="Helical" evidence="1">
    <location>
        <begin position="12"/>
        <end position="34"/>
    </location>
</feature>
<proteinExistence type="predicted"/>
<dbReference type="Proteomes" id="UP000663249">
    <property type="component" value="Chromosome"/>
</dbReference>
<feature type="transmembrane region" description="Helical" evidence="1">
    <location>
        <begin position="55"/>
        <end position="79"/>
    </location>
</feature>
<evidence type="ECO:0000313" key="2">
    <source>
        <dbReference type="EMBL" id="QSB38423.1"/>
    </source>
</evidence>
<gene>
    <name evidence="2" type="ORF">JTY93_19425</name>
</gene>
<keyword evidence="1" id="KW-0812">Transmembrane</keyword>
<keyword evidence="3" id="KW-1185">Reference proteome</keyword>
<keyword evidence="1" id="KW-0472">Membrane</keyword>
<evidence type="ECO:0000256" key="1">
    <source>
        <dbReference type="SAM" id="Phobius"/>
    </source>
</evidence>
<dbReference type="EMBL" id="CP070506">
    <property type="protein sequence ID" value="QSB38423.1"/>
    <property type="molecule type" value="Genomic_DNA"/>
</dbReference>
<evidence type="ECO:0000313" key="3">
    <source>
        <dbReference type="Proteomes" id="UP000663249"/>
    </source>
</evidence>
<organism evidence="2 3">
    <name type="scientific">Pseudomonas hygromyciniae</name>
    <dbReference type="NCBI Taxonomy" id="2812000"/>
    <lineage>
        <taxon>Bacteria</taxon>
        <taxon>Pseudomonadati</taxon>
        <taxon>Pseudomonadota</taxon>
        <taxon>Gammaproteobacteria</taxon>
        <taxon>Pseudomonadales</taxon>
        <taxon>Pseudomonadaceae</taxon>
        <taxon>Pseudomonas</taxon>
    </lineage>
</organism>
<name>A0ABX7JUK1_9PSED</name>
<keyword evidence="1" id="KW-1133">Transmembrane helix</keyword>